<dbReference type="Pfam" id="PF12728">
    <property type="entry name" value="HTH_17"/>
    <property type="match status" value="1"/>
</dbReference>
<organism evidence="2 3">
    <name type="scientific">Thermomonospora cellulosilytica</name>
    <dbReference type="NCBI Taxonomy" id="1411118"/>
    <lineage>
        <taxon>Bacteria</taxon>
        <taxon>Bacillati</taxon>
        <taxon>Actinomycetota</taxon>
        <taxon>Actinomycetes</taxon>
        <taxon>Streptosporangiales</taxon>
        <taxon>Thermomonosporaceae</taxon>
        <taxon>Thermomonospora</taxon>
    </lineage>
</organism>
<dbReference type="EMBL" id="JACJII010000001">
    <property type="protein sequence ID" value="MBA9003707.1"/>
    <property type="molecule type" value="Genomic_DNA"/>
</dbReference>
<dbReference type="RefSeq" id="WP_182705388.1">
    <property type="nucleotide sequence ID" value="NZ_JACJII010000001.1"/>
</dbReference>
<evidence type="ECO:0000313" key="2">
    <source>
        <dbReference type="EMBL" id="MBA9003707.1"/>
    </source>
</evidence>
<protein>
    <submittedName>
        <fullName evidence="2">Excisionase family DNA binding protein</fullName>
    </submittedName>
</protein>
<comment type="caution">
    <text evidence="2">The sequence shown here is derived from an EMBL/GenBank/DDBJ whole genome shotgun (WGS) entry which is preliminary data.</text>
</comment>
<name>A0A7W3R8I6_9ACTN</name>
<dbReference type="AlphaFoldDB" id="A0A7W3R8I6"/>
<dbReference type="InterPro" id="IPR009061">
    <property type="entry name" value="DNA-bd_dom_put_sf"/>
</dbReference>
<feature type="domain" description="Helix-turn-helix" evidence="1">
    <location>
        <begin position="3"/>
        <end position="55"/>
    </location>
</feature>
<proteinExistence type="predicted"/>
<evidence type="ECO:0000313" key="3">
    <source>
        <dbReference type="Proteomes" id="UP000539313"/>
    </source>
</evidence>
<dbReference type="Gene3D" id="1.10.1660.10">
    <property type="match status" value="1"/>
</dbReference>
<dbReference type="Proteomes" id="UP000539313">
    <property type="component" value="Unassembled WGS sequence"/>
</dbReference>
<reference evidence="2 3" key="1">
    <citation type="submission" date="2020-08" db="EMBL/GenBank/DDBJ databases">
        <title>Sequencing the genomes of 1000 actinobacteria strains.</title>
        <authorList>
            <person name="Klenk H.-P."/>
        </authorList>
    </citation>
    <scope>NUCLEOTIDE SEQUENCE [LARGE SCALE GENOMIC DNA]</scope>
    <source>
        <strain evidence="2 3">DSM 45823</strain>
    </source>
</reference>
<evidence type="ECO:0000259" key="1">
    <source>
        <dbReference type="Pfam" id="PF12728"/>
    </source>
</evidence>
<gene>
    <name evidence="2" type="ORF">HNR21_002589</name>
</gene>
<keyword evidence="3" id="KW-1185">Reference proteome</keyword>
<dbReference type="NCBIfam" id="TIGR01764">
    <property type="entry name" value="excise"/>
    <property type="match status" value="1"/>
</dbReference>
<dbReference type="InterPro" id="IPR010093">
    <property type="entry name" value="SinI_DNA-bd"/>
</dbReference>
<dbReference type="InterPro" id="IPR041657">
    <property type="entry name" value="HTH_17"/>
</dbReference>
<dbReference type="SUPFAM" id="SSF46955">
    <property type="entry name" value="Putative DNA-binding domain"/>
    <property type="match status" value="1"/>
</dbReference>
<sequence length="65" mass="7159">MSYLTRAEVAATLRVHERTVDRYVRQGLLKAIKAPGPNGSVRISEESLKEYLESQTVQPSAKAAS</sequence>
<accession>A0A7W3R8I6</accession>
<dbReference type="GO" id="GO:0003677">
    <property type="term" value="F:DNA binding"/>
    <property type="evidence" value="ECO:0007669"/>
    <property type="project" value="InterPro"/>
</dbReference>